<organism evidence="2 3">
    <name type="scientific">Paenibacillus silvestris</name>
    <dbReference type="NCBI Taxonomy" id="2606219"/>
    <lineage>
        <taxon>Bacteria</taxon>
        <taxon>Bacillati</taxon>
        <taxon>Bacillota</taxon>
        <taxon>Bacilli</taxon>
        <taxon>Bacillales</taxon>
        <taxon>Paenibacillaceae</taxon>
        <taxon>Paenibacillus</taxon>
    </lineage>
</organism>
<evidence type="ECO:0000256" key="1">
    <source>
        <dbReference type="SAM" id="Phobius"/>
    </source>
</evidence>
<keyword evidence="1" id="KW-0812">Transmembrane</keyword>
<dbReference type="InterPro" id="IPR009577">
    <property type="entry name" value="Sm_multidrug_ex"/>
</dbReference>
<keyword evidence="3" id="KW-1185">Reference proteome</keyword>
<comment type="caution">
    <text evidence="2">The sequence shown here is derived from an EMBL/GenBank/DDBJ whole genome shotgun (WGS) entry which is preliminary data.</text>
</comment>
<protein>
    <submittedName>
        <fullName evidence="2">Small multi-drug export protein</fullName>
    </submittedName>
</protein>
<keyword evidence="1" id="KW-0472">Membrane</keyword>
<evidence type="ECO:0000313" key="3">
    <source>
        <dbReference type="Proteomes" id="UP000481087"/>
    </source>
</evidence>
<dbReference type="AlphaFoldDB" id="A0A6L8UZB4"/>
<dbReference type="Proteomes" id="UP000481087">
    <property type="component" value="Unassembled WGS sequence"/>
</dbReference>
<proteinExistence type="predicted"/>
<name>A0A6L8UZB4_9BACL</name>
<feature type="transmembrane region" description="Helical" evidence="1">
    <location>
        <begin position="83"/>
        <end position="109"/>
    </location>
</feature>
<gene>
    <name evidence="2" type="ORF">GQF01_14520</name>
</gene>
<keyword evidence="1" id="KW-1133">Transmembrane helix</keyword>
<dbReference type="Pfam" id="PF06695">
    <property type="entry name" value="Sm_multidrug_ex"/>
    <property type="match status" value="1"/>
</dbReference>
<accession>A0A6L8UZB4</accession>
<feature type="transmembrane region" description="Helical" evidence="1">
    <location>
        <begin position="36"/>
        <end position="62"/>
    </location>
</feature>
<sequence>MNSLLSWASVIGAGLLELWAAIPLGFTLNLHPVTIGFLSAIGSILSAMIIIFFGTSLRNWLIKRFQSKAGGRGGRMSGIWDKYGIPGLGFLSPLLTGAPLGAAIGISFGAEPRKLFIWMTIGIVFWSIVLTTAAALGLSAFISQ</sequence>
<reference evidence="2 3" key="1">
    <citation type="submission" date="2019-12" db="EMBL/GenBank/DDBJ databases">
        <title>Paenibacillus sp. nov. sp. isolated from soil.</title>
        <authorList>
            <person name="Kim J."/>
            <person name="Jeong S.E."/>
            <person name="Jung H.S."/>
            <person name="Jeon C.O."/>
        </authorList>
    </citation>
    <scope>NUCLEOTIDE SEQUENCE [LARGE SCALE GENOMIC DNA]</scope>
    <source>
        <strain evidence="2 3">5J-6</strain>
    </source>
</reference>
<feature type="transmembrane region" description="Helical" evidence="1">
    <location>
        <begin position="115"/>
        <end position="142"/>
    </location>
</feature>
<dbReference type="EMBL" id="WTUZ01000017">
    <property type="protein sequence ID" value="MZQ83327.1"/>
    <property type="molecule type" value="Genomic_DNA"/>
</dbReference>
<dbReference type="RefSeq" id="WP_161407542.1">
    <property type="nucleotide sequence ID" value="NZ_WTUZ01000017.1"/>
</dbReference>
<evidence type="ECO:0000313" key="2">
    <source>
        <dbReference type="EMBL" id="MZQ83327.1"/>
    </source>
</evidence>